<dbReference type="GO" id="GO:0003713">
    <property type="term" value="F:transcription coactivator activity"/>
    <property type="evidence" value="ECO:0007669"/>
    <property type="project" value="TreeGrafter"/>
</dbReference>
<feature type="region of interest" description="Disordered" evidence="1">
    <location>
        <begin position="112"/>
        <end position="142"/>
    </location>
</feature>
<dbReference type="Pfam" id="PF12767">
    <property type="entry name" value="SAGA-Tad1"/>
    <property type="match status" value="1"/>
</dbReference>
<feature type="compositionally biased region" description="Basic and acidic residues" evidence="1">
    <location>
        <begin position="124"/>
        <end position="134"/>
    </location>
</feature>
<dbReference type="AlphaFoldDB" id="A0A835MZZ8"/>
<proteinExistence type="predicted"/>
<dbReference type="PANTHER" id="PTHR21277:SF44">
    <property type="entry name" value="TRANSCRIPTIONAL REGULATOR OF RNA POLII, SAGA, SUBUNIT"/>
    <property type="match status" value="1"/>
</dbReference>
<name>A0A835MZZ8_9ROSI</name>
<evidence type="ECO:0008006" key="4">
    <source>
        <dbReference type="Google" id="ProtNLM"/>
    </source>
</evidence>
<gene>
    <name evidence="2" type="ORF">SADUNF_Sadunf09G0072800</name>
</gene>
<dbReference type="Proteomes" id="UP000657918">
    <property type="component" value="Unassembled WGS sequence"/>
</dbReference>
<dbReference type="InterPro" id="IPR024738">
    <property type="entry name" value="Hfi1/Tada1"/>
</dbReference>
<dbReference type="OrthoDB" id="10264870at2759"/>
<dbReference type="PANTHER" id="PTHR21277">
    <property type="entry name" value="TRANSCRIPTIONAL ADAPTER 1"/>
    <property type="match status" value="1"/>
</dbReference>
<evidence type="ECO:0000313" key="3">
    <source>
        <dbReference type="Proteomes" id="UP000657918"/>
    </source>
</evidence>
<evidence type="ECO:0000313" key="2">
    <source>
        <dbReference type="EMBL" id="KAF9675818.1"/>
    </source>
</evidence>
<keyword evidence="3" id="KW-1185">Reference proteome</keyword>
<evidence type="ECO:0000256" key="1">
    <source>
        <dbReference type="SAM" id="MobiDB-lite"/>
    </source>
</evidence>
<dbReference type="EMBL" id="JADGMS010000009">
    <property type="protein sequence ID" value="KAF9675818.1"/>
    <property type="molecule type" value="Genomic_DNA"/>
</dbReference>
<dbReference type="CDD" id="cd22933">
    <property type="entry name" value="HFD_HFI1"/>
    <property type="match status" value="1"/>
</dbReference>
<dbReference type="GO" id="GO:0006357">
    <property type="term" value="P:regulation of transcription by RNA polymerase II"/>
    <property type="evidence" value="ECO:0007669"/>
    <property type="project" value="TreeGrafter"/>
</dbReference>
<organism evidence="2 3">
    <name type="scientific">Salix dunnii</name>
    <dbReference type="NCBI Taxonomy" id="1413687"/>
    <lineage>
        <taxon>Eukaryota</taxon>
        <taxon>Viridiplantae</taxon>
        <taxon>Streptophyta</taxon>
        <taxon>Embryophyta</taxon>
        <taxon>Tracheophyta</taxon>
        <taxon>Spermatophyta</taxon>
        <taxon>Magnoliopsida</taxon>
        <taxon>eudicotyledons</taxon>
        <taxon>Gunneridae</taxon>
        <taxon>Pentapetalae</taxon>
        <taxon>rosids</taxon>
        <taxon>fabids</taxon>
        <taxon>Malpighiales</taxon>
        <taxon>Salicaceae</taxon>
        <taxon>Saliceae</taxon>
        <taxon>Salix</taxon>
    </lineage>
</organism>
<dbReference type="GO" id="GO:0000124">
    <property type="term" value="C:SAGA complex"/>
    <property type="evidence" value="ECO:0007669"/>
    <property type="project" value="TreeGrafter"/>
</dbReference>
<reference evidence="2 3" key="1">
    <citation type="submission" date="2020-10" db="EMBL/GenBank/DDBJ databases">
        <title>Plant Genome Project.</title>
        <authorList>
            <person name="Zhang R.-G."/>
        </authorList>
    </citation>
    <scope>NUCLEOTIDE SEQUENCE [LARGE SCALE GENOMIC DNA]</scope>
    <source>
        <strain evidence="2">FAFU-HL-1</strain>
        <tissue evidence="2">Leaf</tissue>
    </source>
</reference>
<sequence>MTVSNQISMRVNTLELKSLIVKKIGRQRADKYFYQLTRLLNLKITKCEFDKFCVGIIGRENIPLHNRFIQSILKNACCSKVPPPKSATRAGSNLTVTNGYQRNSLQSLYGDAFPSSPRKVRSPVNRDCKFRDRPSPLGPLGKPQSVECEELIARGQEQQSATELLSLGSRPPVEVFSVEEGEEVDQMAGSPSVQSRSPVTAPLGISMNFGSRKALSNAFLSNNHLKRTCLNSCELPDTRSLRSRLEQKLEMEGISVSLDCVNLLNNGLDAYLKRLIEPCMALAVSRHGKEHLKKASGQFIPGSNGMLPGKYMQRETKSVSMLDFRVSLESNPQILGEYWPTQLEKISLHGFEGFSSGTLVILTVVRAKDRKWTKFDKEMGTVLWDLGFKVLDL</sequence>
<accession>A0A835MZZ8</accession>
<comment type="caution">
    <text evidence="2">The sequence shown here is derived from an EMBL/GenBank/DDBJ whole genome shotgun (WGS) entry which is preliminary data.</text>
</comment>
<protein>
    <recommendedName>
        <fullName evidence="4">Transcriptional coactivator Hfi1/Transcriptional adapter 1</fullName>
    </recommendedName>
</protein>